<evidence type="ECO:0000259" key="6">
    <source>
        <dbReference type="Pfam" id="PF16640"/>
    </source>
</evidence>
<evidence type="ECO:0000256" key="2">
    <source>
        <dbReference type="RuleBase" id="RU362119"/>
    </source>
</evidence>
<evidence type="ECO:0000256" key="1">
    <source>
        <dbReference type="ARBA" id="ARBA00022729"/>
    </source>
</evidence>
<dbReference type="SUPFAM" id="SSF56300">
    <property type="entry name" value="Metallo-dependent phosphatases"/>
    <property type="match status" value="1"/>
</dbReference>
<keyword evidence="2" id="KW-0378">Hydrolase</keyword>
<keyword evidence="1 2" id="KW-0732">Signal</keyword>
<dbReference type="PANTHER" id="PTHR11575">
    <property type="entry name" value="5'-NUCLEOTIDASE-RELATED"/>
    <property type="match status" value="1"/>
</dbReference>
<dbReference type="InterPro" id="IPR036907">
    <property type="entry name" value="5'-Nucleotdase_C_sf"/>
</dbReference>
<dbReference type="RefSeq" id="WP_204979427.1">
    <property type="nucleotide sequence ID" value="NZ_JBHTII010000002.1"/>
</dbReference>
<sequence>MRSRSHPDPAVPRHRRLAVTAAVGVVALGAGMLAAAPAQAADPVSINLVTINDLHGRLESSSPAGGVAALTTVVEQIRAANPNTIFASAGDSIGASTFTSFIQNDTPTIDALNAAGLDVSAVGNHEFDRGFADLTDRVIPESDFPWLGANVYYDDGTRALDPWEIVTVAGDVDVAFVGAVTEEMPSLVSPAGIAGLEFRDIATEVNIAADEAVAAGAEIVVALVHEGGSSNPADAGDPATPLGAIVGGLGGEVDMLVTAHTHASYAYDIDGLRVTQAGQYGERIQNTAITYDRDTDEVTFAPTQTTTMWNTTVNPPVRNVTADLANPVVSAVNDIVTAAVAFAAVEGGKSVGQITADFRRELQPRTPTADNPSTTEEARGGESTLGNFVADIQLWAAQQRFPETQIALMNPGGLRANLVYASSNPNDPDGNVTYAEAAAVQPFANTLFTMTLTGAQLKSVLEEQWQPAGASRPFLKLGVSEGLTYITDYDAPAGSRITNLELGGVAVDPAGNYRVVTNSFLAAGGDNFRTLAQGTERADSGLVDLQAQVDWFAANGEATPDLAQRSIGVELSPTPSESGYEAGSTIDVSLSSLDFTQTATPAGTVEIAIDGQPVGSAPIDRSLVALTDEAGRASLTVTVPEGVSGVVPLSITTPTGTSFDVPITVFEKAESAILGIPGKILVKKGSALPYTAIVIVDGERNPTGTVTVYDGKKVVATETLGAKSRGIVKMKITGLGKGLHLLKATYSGSDTAQSSTSPRIPVLVW</sequence>
<comment type="similarity">
    <text evidence="2">Belongs to the 5'-nucleotidase family.</text>
</comment>
<feature type="signal peptide" evidence="2">
    <location>
        <begin position="1"/>
        <end position="40"/>
    </location>
</feature>
<evidence type="ECO:0000259" key="5">
    <source>
        <dbReference type="Pfam" id="PF02872"/>
    </source>
</evidence>
<dbReference type="Gene3D" id="2.60.40.10">
    <property type="entry name" value="Immunoglobulins"/>
    <property type="match status" value="1"/>
</dbReference>
<dbReference type="PANTHER" id="PTHR11575:SF24">
    <property type="entry name" value="5'-NUCLEOTIDASE"/>
    <property type="match status" value="1"/>
</dbReference>
<dbReference type="InterPro" id="IPR008334">
    <property type="entry name" value="5'-Nucleotdase_C"/>
</dbReference>
<reference evidence="8" key="1">
    <citation type="journal article" date="2019" name="Int. J. Syst. Evol. Microbiol.">
        <title>The Global Catalogue of Microorganisms (GCM) 10K type strain sequencing project: providing services to taxonomists for standard genome sequencing and annotation.</title>
        <authorList>
            <consortium name="The Broad Institute Genomics Platform"/>
            <consortium name="The Broad Institute Genome Sequencing Center for Infectious Disease"/>
            <person name="Wu L."/>
            <person name="Ma J."/>
        </authorList>
    </citation>
    <scope>NUCLEOTIDE SEQUENCE [LARGE SCALE GENOMIC DNA]</scope>
    <source>
        <strain evidence="8">CCUG 54523</strain>
    </source>
</reference>
<dbReference type="InterPro" id="IPR029052">
    <property type="entry name" value="Metallo-depent_PP-like"/>
</dbReference>
<dbReference type="Gene3D" id="3.60.21.10">
    <property type="match status" value="1"/>
</dbReference>
<dbReference type="InterPro" id="IPR006179">
    <property type="entry name" value="5_nucleotidase/apyrase"/>
</dbReference>
<dbReference type="PRINTS" id="PR01607">
    <property type="entry name" value="APYRASEFAMLY"/>
</dbReference>
<dbReference type="Pfam" id="PF02872">
    <property type="entry name" value="5_nucleotid_C"/>
    <property type="match status" value="1"/>
</dbReference>
<accession>A0ABW3ALA1</accession>
<dbReference type="Proteomes" id="UP001597055">
    <property type="component" value="Unassembled WGS sequence"/>
</dbReference>
<organism evidence="7 8">
    <name type="scientific">Microbacterium insulae</name>
    <dbReference type="NCBI Taxonomy" id="483014"/>
    <lineage>
        <taxon>Bacteria</taxon>
        <taxon>Bacillati</taxon>
        <taxon>Actinomycetota</taxon>
        <taxon>Actinomycetes</taxon>
        <taxon>Micrococcales</taxon>
        <taxon>Microbacteriaceae</taxon>
        <taxon>Microbacterium</taxon>
    </lineage>
</organism>
<protein>
    <submittedName>
        <fullName evidence="7">5'-nucleotidase C-terminal domain-containing protein</fullName>
    </submittedName>
</protein>
<dbReference type="Pfam" id="PF00149">
    <property type="entry name" value="Metallophos"/>
    <property type="match status" value="1"/>
</dbReference>
<dbReference type="InterPro" id="IPR004843">
    <property type="entry name" value="Calcineurin-like_PHP"/>
</dbReference>
<dbReference type="Gene3D" id="3.90.780.10">
    <property type="entry name" value="5'-Nucleotidase, C-terminal domain"/>
    <property type="match status" value="1"/>
</dbReference>
<comment type="caution">
    <text evidence="7">The sequence shown here is derived from an EMBL/GenBank/DDBJ whole genome shotgun (WGS) entry which is preliminary data.</text>
</comment>
<evidence type="ECO:0000313" key="8">
    <source>
        <dbReference type="Proteomes" id="UP001597055"/>
    </source>
</evidence>
<gene>
    <name evidence="7" type="ORF">ACFQ0P_14880</name>
</gene>
<evidence type="ECO:0000256" key="3">
    <source>
        <dbReference type="SAM" id="MobiDB-lite"/>
    </source>
</evidence>
<evidence type="ECO:0000313" key="7">
    <source>
        <dbReference type="EMBL" id="MFD0791682.1"/>
    </source>
</evidence>
<proteinExistence type="inferred from homology"/>
<feature type="region of interest" description="Disordered" evidence="3">
    <location>
        <begin position="360"/>
        <end position="382"/>
    </location>
</feature>
<feature type="domain" description="Bacterial Ig-like" evidence="6">
    <location>
        <begin position="685"/>
        <end position="762"/>
    </location>
</feature>
<name>A0ABW3ALA1_9MICO</name>
<dbReference type="SUPFAM" id="SSF55816">
    <property type="entry name" value="5'-nucleotidase (syn. UDP-sugar hydrolase), C-terminal domain"/>
    <property type="match status" value="1"/>
</dbReference>
<feature type="chain" id="PRO_5044963227" evidence="2">
    <location>
        <begin position="41"/>
        <end position="765"/>
    </location>
</feature>
<feature type="domain" description="5'-Nucleotidase C-terminal" evidence="5">
    <location>
        <begin position="374"/>
        <end position="532"/>
    </location>
</feature>
<feature type="compositionally biased region" description="Polar residues" evidence="3">
    <location>
        <begin position="365"/>
        <end position="375"/>
    </location>
</feature>
<keyword evidence="8" id="KW-1185">Reference proteome</keyword>
<evidence type="ECO:0000259" key="4">
    <source>
        <dbReference type="Pfam" id="PF00149"/>
    </source>
</evidence>
<dbReference type="InterPro" id="IPR013783">
    <property type="entry name" value="Ig-like_fold"/>
</dbReference>
<dbReference type="EMBL" id="JBHTII010000002">
    <property type="protein sequence ID" value="MFD0791682.1"/>
    <property type="molecule type" value="Genomic_DNA"/>
</dbReference>
<feature type="domain" description="Calcineurin-like phosphoesterase" evidence="4">
    <location>
        <begin position="49"/>
        <end position="263"/>
    </location>
</feature>
<keyword evidence="2" id="KW-0547">Nucleotide-binding</keyword>
<dbReference type="InterPro" id="IPR032109">
    <property type="entry name" value="Big_3_5"/>
</dbReference>
<dbReference type="Pfam" id="PF16640">
    <property type="entry name" value="Big_3_5"/>
    <property type="match status" value="1"/>
</dbReference>